<sequence>MGHACWCPHRSKMCLM</sequence>
<protein>
    <submittedName>
        <fullName evidence="1">Uncharacterized protein</fullName>
    </submittedName>
</protein>
<proteinExistence type="predicted"/>
<organism evidence="1">
    <name type="scientific">Anguilla anguilla</name>
    <name type="common">European freshwater eel</name>
    <name type="synonym">Muraena anguilla</name>
    <dbReference type="NCBI Taxonomy" id="7936"/>
    <lineage>
        <taxon>Eukaryota</taxon>
        <taxon>Metazoa</taxon>
        <taxon>Chordata</taxon>
        <taxon>Craniata</taxon>
        <taxon>Vertebrata</taxon>
        <taxon>Euteleostomi</taxon>
        <taxon>Actinopterygii</taxon>
        <taxon>Neopterygii</taxon>
        <taxon>Teleostei</taxon>
        <taxon>Anguilliformes</taxon>
        <taxon>Anguillidae</taxon>
        <taxon>Anguilla</taxon>
    </lineage>
</organism>
<evidence type="ECO:0000313" key="1">
    <source>
        <dbReference type="EMBL" id="JAH29359.1"/>
    </source>
</evidence>
<dbReference type="EMBL" id="GBXM01079218">
    <property type="protein sequence ID" value="JAH29359.1"/>
    <property type="molecule type" value="Transcribed_RNA"/>
</dbReference>
<accession>A0A0E9RJV1</accession>
<reference evidence="1" key="2">
    <citation type="journal article" date="2015" name="Fish Shellfish Immunol.">
        <title>Early steps in the European eel (Anguilla anguilla)-Vibrio vulnificus interaction in the gills: Role of the RtxA13 toxin.</title>
        <authorList>
            <person name="Callol A."/>
            <person name="Pajuelo D."/>
            <person name="Ebbesson L."/>
            <person name="Teles M."/>
            <person name="MacKenzie S."/>
            <person name="Amaro C."/>
        </authorList>
    </citation>
    <scope>NUCLEOTIDE SEQUENCE</scope>
</reference>
<dbReference type="AlphaFoldDB" id="A0A0E9RJV1"/>
<name>A0A0E9RJV1_ANGAN</name>
<reference evidence="1" key="1">
    <citation type="submission" date="2014-11" db="EMBL/GenBank/DDBJ databases">
        <authorList>
            <person name="Amaro Gonzalez C."/>
        </authorList>
    </citation>
    <scope>NUCLEOTIDE SEQUENCE</scope>
</reference>